<protein>
    <submittedName>
        <fullName evidence="2">Winged helix-turn-helix domain-containing protein</fullName>
    </submittedName>
</protein>
<dbReference type="EMBL" id="JADLQN010000001">
    <property type="protein sequence ID" value="MBF6353785.1"/>
    <property type="molecule type" value="Genomic_DNA"/>
</dbReference>
<dbReference type="CDD" id="cd00090">
    <property type="entry name" value="HTH_ARSR"/>
    <property type="match status" value="1"/>
</dbReference>
<dbReference type="SUPFAM" id="SSF46785">
    <property type="entry name" value="Winged helix' DNA-binding domain"/>
    <property type="match status" value="1"/>
</dbReference>
<organism evidence="2 3">
    <name type="scientific">Nocardia higoensis</name>
    <dbReference type="NCBI Taxonomy" id="228599"/>
    <lineage>
        <taxon>Bacteria</taxon>
        <taxon>Bacillati</taxon>
        <taxon>Actinomycetota</taxon>
        <taxon>Actinomycetes</taxon>
        <taxon>Mycobacteriales</taxon>
        <taxon>Nocardiaceae</taxon>
        <taxon>Nocardia</taxon>
    </lineage>
</organism>
<gene>
    <name evidence="2" type="ORF">IU449_04340</name>
</gene>
<evidence type="ECO:0000256" key="1">
    <source>
        <dbReference type="SAM" id="MobiDB-lite"/>
    </source>
</evidence>
<feature type="region of interest" description="Disordered" evidence="1">
    <location>
        <begin position="1"/>
        <end position="26"/>
    </location>
</feature>
<dbReference type="RefSeq" id="WP_195002310.1">
    <property type="nucleotide sequence ID" value="NZ_JADLQN010000001.1"/>
</dbReference>
<reference evidence="2 3" key="1">
    <citation type="submission" date="2020-10" db="EMBL/GenBank/DDBJ databases">
        <title>Identification of Nocardia species via Next-generation sequencing and recognition of intraspecies genetic diversity.</title>
        <authorList>
            <person name="Li P."/>
            <person name="Li P."/>
            <person name="Lu B."/>
        </authorList>
    </citation>
    <scope>NUCLEOTIDE SEQUENCE [LARGE SCALE GENOMIC DNA]</scope>
    <source>
        <strain evidence="2 3">BJ06-0143</strain>
    </source>
</reference>
<proteinExistence type="predicted"/>
<dbReference type="Proteomes" id="UP000707731">
    <property type="component" value="Unassembled WGS sequence"/>
</dbReference>
<dbReference type="InterPro" id="IPR036390">
    <property type="entry name" value="WH_DNA-bd_sf"/>
</dbReference>
<dbReference type="Gene3D" id="1.10.10.10">
    <property type="entry name" value="Winged helix-like DNA-binding domain superfamily/Winged helix DNA-binding domain"/>
    <property type="match status" value="1"/>
</dbReference>
<sequence>MVYRAGMPSRDVTATPADHPTGDTPSAPARSWTFLTNHAHVLLCLSRDGELTMRELAQAVGITERAVQAIIADLIGDGYLTRVKNGRRNTYTVHDHGRLRHPLESTHTVGELITALR</sequence>
<accession>A0ABS0D5M8</accession>
<evidence type="ECO:0000313" key="3">
    <source>
        <dbReference type="Proteomes" id="UP000707731"/>
    </source>
</evidence>
<name>A0ABS0D5M8_9NOCA</name>
<evidence type="ECO:0000313" key="2">
    <source>
        <dbReference type="EMBL" id="MBF6353785.1"/>
    </source>
</evidence>
<keyword evidence="3" id="KW-1185">Reference proteome</keyword>
<dbReference type="InterPro" id="IPR036388">
    <property type="entry name" value="WH-like_DNA-bd_sf"/>
</dbReference>
<comment type="caution">
    <text evidence="2">The sequence shown here is derived from an EMBL/GenBank/DDBJ whole genome shotgun (WGS) entry which is preliminary data.</text>
</comment>
<dbReference type="Pfam" id="PF13412">
    <property type="entry name" value="HTH_24"/>
    <property type="match status" value="1"/>
</dbReference>
<dbReference type="InterPro" id="IPR011991">
    <property type="entry name" value="ArsR-like_HTH"/>
</dbReference>